<accession>A0AAE3E0X5</accession>
<keyword evidence="2" id="KW-1185">Reference proteome</keyword>
<dbReference type="Gene3D" id="3.40.50.150">
    <property type="entry name" value="Vaccinia Virus protein VP39"/>
    <property type="match status" value="1"/>
</dbReference>
<dbReference type="SUPFAM" id="SSF53335">
    <property type="entry name" value="S-adenosyl-L-methionine-dependent methyltransferases"/>
    <property type="match status" value="1"/>
</dbReference>
<reference evidence="1 2" key="1">
    <citation type="submission" date="2021-10" db="EMBL/GenBank/DDBJ databases">
        <title>Anaerobic single-cell dispensing facilitates the cultivation of human gut bacteria.</title>
        <authorList>
            <person name="Afrizal A."/>
        </authorList>
    </citation>
    <scope>NUCLEOTIDE SEQUENCE [LARGE SCALE GENOMIC DNA]</scope>
    <source>
        <strain evidence="1 2">CLA-AA-H232</strain>
    </source>
</reference>
<sequence length="80" mass="9294">MDNTKKFTDKADKYVSSRPSYPTKLMDYLYNEVGFSDKSKIADIGAGTGIFTRQLLERNSDVRCLHHILLRRMMKSLMNM</sequence>
<evidence type="ECO:0000313" key="1">
    <source>
        <dbReference type="EMBL" id="MCC2211563.1"/>
    </source>
</evidence>
<dbReference type="EMBL" id="JAJEQM010000019">
    <property type="protein sequence ID" value="MCC2211563.1"/>
    <property type="molecule type" value="Genomic_DNA"/>
</dbReference>
<gene>
    <name evidence="1" type="ORF">LKE05_12315</name>
</gene>
<protein>
    <submittedName>
        <fullName evidence="1">Uncharacterized protein</fullName>
    </submittedName>
</protein>
<dbReference type="InterPro" id="IPR029063">
    <property type="entry name" value="SAM-dependent_MTases_sf"/>
</dbReference>
<organism evidence="1 2">
    <name type="scientific">Hominilimicola fabiformis</name>
    <dbReference type="NCBI Taxonomy" id="2885356"/>
    <lineage>
        <taxon>Bacteria</taxon>
        <taxon>Bacillati</taxon>
        <taxon>Bacillota</taxon>
        <taxon>Clostridia</taxon>
        <taxon>Eubacteriales</taxon>
        <taxon>Oscillospiraceae</taxon>
        <taxon>Hominilimicola</taxon>
    </lineage>
</organism>
<comment type="caution">
    <text evidence="1">The sequence shown here is derived from an EMBL/GenBank/DDBJ whole genome shotgun (WGS) entry which is preliminary data.</text>
</comment>
<dbReference type="RefSeq" id="WP_308457039.1">
    <property type="nucleotide sequence ID" value="NZ_JAJEQM010000019.1"/>
</dbReference>
<evidence type="ECO:0000313" key="2">
    <source>
        <dbReference type="Proteomes" id="UP001198242"/>
    </source>
</evidence>
<proteinExistence type="predicted"/>
<dbReference type="AlphaFoldDB" id="A0AAE3E0X5"/>
<dbReference type="Proteomes" id="UP001198242">
    <property type="component" value="Unassembled WGS sequence"/>
</dbReference>
<name>A0AAE3E0X5_9FIRM</name>